<sequence>MVVFEGKTINSDLYCQQLMRLKPEVEKKRPDSMNRKVIHNARDGKSVNKSLERRCLEVIEENIHMAATVAANRTRDGNR</sequence>
<comment type="caution">
    <text evidence="1">The sequence shown here is derived from an EMBL/GenBank/DDBJ whole genome shotgun (WGS) entry which is preliminary data.</text>
</comment>
<dbReference type="OrthoDB" id="616263at2759"/>
<organism evidence="1 2">
    <name type="scientific">Eumeta variegata</name>
    <name type="common">Bagworm moth</name>
    <name type="synonym">Eumeta japonica</name>
    <dbReference type="NCBI Taxonomy" id="151549"/>
    <lineage>
        <taxon>Eukaryota</taxon>
        <taxon>Metazoa</taxon>
        <taxon>Ecdysozoa</taxon>
        <taxon>Arthropoda</taxon>
        <taxon>Hexapoda</taxon>
        <taxon>Insecta</taxon>
        <taxon>Pterygota</taxon>
        <taxon>Neoptera</taxon>
        <taxon>Endopterygota</taxon>
        <taxon>Lepidoptera</taxon>
        <taxon>Glossata</taxon>
        <taxon>Ditrysia</taxon>
        <taxon>Tineoidea</taxon>
        <taxon>Psychidae</taxon>
        <taxon>Oiketicinae</taxon>
        <taxon>Eumeta</taxon>
    </lineage>
</organism>
<dbReference type="AlphaFoldDB" id="A0A4C1Z3T9"/>
<accession>A0A4C1Z3T9</accession>
<evidence type="ECO:0000313" key="1">
    <source>
        <dbReference type="EMBL" id="GBP81823.1"/>
    </source>
</evidence>
<reference evidence="1 2" key="1">
    <citation type="journal article" date="2019" name="Commun. Biol.">
        <title>The bagworm genome reveals a unique fibroin gene that provides high tensile strength.</title>
        <authorList>
            <person name="Kono N."/>
            <person name="Nakamura H."/>
            <person name="Ohtoshi R."/>
            <person name="Tomita M."/>
            <person name="Numata K."/>
            <person name="Arakawa K."/>
        </authorList>
    </citation>
    <scope>NUCLEOTIDE SEQUENCE [LARGE SCALE GENOMIC DNA]</scope>
</reference>
<proteinExistence type="predicted"/>
<gene>
    <name evidence="1" type="ORF">EVAR_61051_1</name>
</gene>
<name>A0A4C1Z3T9_EUMVA</name>
<dbReference type="Proteomes" id="UP000299102">
    <property type="component" value="Unassembled WGS sequence"/>
</dbReference>
<keyword evidence="2" id="KW-1185">Reference proteome</keyword>
<protein>
    <submittedName>
        <fullName evidence="1">Uncharacterized protein</fullName>
    </submittedName>
</protein>
<evidence type="ECO:0000313" key="2">
    <source>
        <dbReference type="Proteomes" id="UP000299102"/>
    </source>
</evidence>
<dbReference type="EMBL" id="BGZK01001532">
    <property type="protein sequence ID" value="GBP81823.1"/>
    <property type="molecule type" value="Genomic_DNA"/>
</dbReference>